<sequence>MASVGEKLPRINHDDEVFALMHKILSSPIHTVYGEDLEKIYQLNVEITPNEISKLTEKMRRMFLEQPVLLTIGNDPITVVADMHGQSIHLLRILLSCEAPPAQKFLFLGDYVDRGSQSIVVICLLFCLKHRYPHHVFLLRGNHEDINTTLNYGFYDECLDQWRSEEIGETMWKTFIETFNCMPLAAVIGGKVFCSHGGISPWMDTIEDINSVKINNAICLVKRSFSVQIERPLVVPPYGLACDLLWSDPSQPEKNGWGLSHRGISFTYGKSVVDEFCAKNDISLMIRGHQLFKEMYPQGSVIRFGGRLISLFSALNYEGHRNNSSVLKLDFSGSRVKVKQILYRCRHYAPLKNHEILACRDMKLAKQQEKRRGSRMDSVIGKI</sequence>
<accession>A0A1I7UJS6</accession>
<dbReference type="AlphaFoldDB" id="A0A1I7UJS6"/>
<dbReference type="PANTHER" id="PTHR11668:SF409">
    <property type="entry name" value="SERINE_THREONINE-PROTEIN PHOSPHATASE"/>
    <property type="match status" value="1"/>
</dbReference>
<dbReference type="eggNOG" id="KOG0374">
    <property type="taxonomic scope" value="Eukaryota"/>
</dbReference>
<comment type="catalytic activity">
    <reaction evidence="1">
        <text>O-phospho-L-threonyl-[protein] + H2O = L-threonyl-[protein] + phosphate</text>
        <dbReference type="Rhea" id="RHEA:47004"/>
        <dbReference type="Rhea" id="RHEA-COMP:11060"/>
        <dbReference type="Rhea" id="RHEA-COMP:11605"/>
        <dbReference type="ChEBI" id="CHEBI:15377"/>
        <dbReference type="ChEBI" id="CHEBI:30013"/>
        <dbReference type="ChEBI" id="CHEBI:43474"/>
        <dbReference type="ChEBI" id="CHEBI:61977"/>
        <dbReference type="EC" id="3.1.3.16"/>
    </reaction>
</comment>
<evidence type="ECO:0000256" key="1">
    <source>
        <dbReference type="RuleBase" id="RU004273"/>
    </source>
</evidence>
<dbReference type="GO" id="GO:0005634">
    <property type="term" value="C:nucleus"/>
    <property type="evidence" value="ECO:0007669"/>
    <property type="project" value="TreeGrafter"/>
</dbReference>
<evidence type="ECO:0000313" key="4">
    <source>
        <dbReference type="WBParaSite" id="Csp11.Scaffold630.g16671.t1"/>
    </source>
</evidence>
<dbReference type="SUPFAM" id="SSF56300">
    <property type="entry name" value="Metallo-dependent phosphatases"/>
    <property type="match status" value="1"/>
</dbReference>
<evidence type="ECO:0000313" key="3">
    <source>
        <dbReference type="Proteomes" id="UP000095282"/>
    </source>
</evidence>
<dbReference type="PROSITE" id="PS00125">
    <property type="entry name" value="SER_THR_PHOSPHATASE"/>
    <property type="match status" value="1"/>
</dbReference>
<keyword evidence="3" id="KW-1185">Reference proteome</keyword>
<dbReference type="Pfam" id="PF00149">
    <property type="entry name" value="Metallophos"/>
    <property type="match status" value="1"/>
</dbReference>
<dbReference type="GO" id="GO:0005737">
    <property type="term" value="C:cytoplasm"/>
    <property type="evidence" value="ECO:0007669"/>
    <property type="project" value="TreeGrafter"/>
</dbReference>
<dbReference type="InterPro" id="IPR029052">
    <property type="entry name" value="Metallo-depent_PP-like"/>
</dbReference>
<dbReference type="WBParaSite" id="Csp11.Scaffold630.g16671.t1">
    <property type="protein sequence ID" value="Csp11.Scaffold630.g16671.t1"/>
    <property type="gene ID" value="Csp11.Scaffold630.g16671"/>
</dbReference>
<dbReference type="GO" id="GO:0004722">
    <property type="term" value="F:protein serine/threonine phosphatase activity"/>
    <property type="evidence" value="ECO:0007669"/>
    <property type="project" value="UniProtKB-EC"/>
</dbReference>
<name>A0A1I7UJS6_9PELO</name>
<dbReference type="Gene3D" id="3.60.21.10">
    <property type="match status" value="1"/>
</dbReference>
<dbReference type="EC" id="3.1.3.16" evidence="1"/>
<dbReference type="InterPro" id="IPR050341">
    <property type="entry name" value="PP1_catalytic_subunit"/>
</dbReference>
<feature type="domain" description="Serine/threonine specific protein phosphatases" evidence="2">
    <location>
        <begin position="139"/>
        <end position="144"/>
    </location>
</feature>
<proteinExistence type="inferred from homology"/>
<dbReference type="InterPro" id="IPR006186">
    <property type="entry name" value="Ser/Thr-sp_prot-phosphatase"/>
</dbReference>
<keyword evidence="1" id="KW-0378">Hydrolase</keyword>
<dbReference type="SMART" id="SM00156">
    <property type="entry name" value="PP2Ac"/>
    <property type="match status" value="1"/>
</dbReference>
<reference evidence="4" key="1">
    <citation type="submission" date="2016-11" db="UniProtKB">
        <authorList>
            <consortium name="WormBaseParasite"/>
        </authorList>
    </citation>
    <scope>IDENTIFICATION</scope>
</reference>
<dbReference type="STRING" id="1561998.A0A1I7UJS6"/>
<dbReference type="Proteomes" id="UP000095282">
    <property type="component" value="Unplaced"/>
</dbReference>
<organism evidence="3 4">
    <name type="scientific">Caenorhabditis tropicalis</name>
    <dbReference type="NCBI Taxonomy" id="1561998"/>
    <lineage>
        <taxon>Eukaryota</taxon>
        <taxon>Metazoa</taxon>
        <taxon>Ecdysozoa</taxon>
        <taxon>Nematoda</taxon>
        <taxon>Chromadorea</taxon>
        <taxon>Rhabditida</taxon>
        <taxon>Rhabditina</taxon>
        <taxon>Rhabditomorpha</taxon>
        <taxon>Rhabditoidea</taxon>
        <taxon>Rhabditidae</taxon>
        <taxon>Peloderinae</taxon>
        <taxon>Caenorhabditis</taxon>
    </lineage>
</organism>
<dbReference type="PRINTS" id="PR00114">
    <property type="entry name" value="STPHPHTASE"/>
</dbReference>
<evidence type="ECO:0000259" key="2">
    <source>
        <dbReference type="PROSITE" id="PS00125"/>
    </source>
</evidence>
<comment type="similarity">
    <text evidence="1">Belongs to the PPP phosphatase family.</text>
</comment>
<dbReference type="FunFam" id="3.60.21.10:FF:000218">
    <property type="entry name" value="Serine/threonine-protein phosphatase"/>
    <property type="match status" value="1"/>
</dbReference>
<dbReference type="PANTHER" id="PTHR11668">
    <property type="entry name" value="SERINE/THREONINE PROTEIN PHOSPHATASE"/>
    <property type="match status" value="1"/>
</dbReference>
<protein>
    <recommendedName>
        <fullName evidence="1">Serine/threonine-protein phosphatase</fullName>
        <ecNumber evidence="1">3.1.3.16</ecNumber>
    </recommendedName>
</protein>
<dbReference type="InterPro" id="IPR004843">
    <property type="entry name" value="Calcineurin-like_PHP"/>
</dbReference>